<keyword evidence="1" id="KW-0863">Zinc-finger</keyword>
<dbReference type="AlphaFoldDB" id="A0A813FSH3"/>
<feature type="domain" description="C3H1-type" evidence="2">
    <location>
        <begin position="71"/>
        <end position="96"/>
    </location>
</feature>
<protein>
    <recommendedName>
        <fullName evidence="2">C3H1-type domain-containing protein</fullName>
    </recommendedName>
</protein>
<feature type="zinc finger region" description="C3H1-type" evidence="1">
    <location>
        <begin position="71"/>
        <end position="96"/>
    </location>
</feature>
<dbReference type="Proteomes" id="UP000654075">
    <property type="component" value="Unassembled WGS sequence"/>
</dbReference>
<sequence length="118" mass="13143">MARYMLPMLFPSFRDLDYADDGSDSDSDSDTSTALLHDPDASDVLVTVCLARSRLPVYTSLDEHAKGTCKPCLFHVSRPGCARGISCQFCHSHIKRKHRVHRGSLHRKDGAAEVRSIK</sequence>
<dbReference type="EMBL" id="CAJNNV010025952">
    <property type="protein sequence ID" value="CAE8616762.1"/>
    <property type="molecule type" value="Genomic_DNA"/>
</dbReference>
<keyword evidence="4" id="KW-1185">Reference proteome</keyword>
<keyword evidence="1" id="KW-0479">Metal-binding</keyword>
<evidence type="ECO:0000259" key="2">
    <source>
        <dbReference type="PROSITE" id="PS50103"/>
    </source>
</evidence>
<evidence type="ECO:0000313" key="3">
    <source>
        <dbReference type="EMBL" id="CAE8616762.1"/>
    </source>
</evidence>
<proteinExistence type="predicted"/>
<dbReference type="PROSITE" id="PS50103">
    <property type="entry name" value="ZF_C3H1"/>
    <property type="match status" value="1"/>
</dbReference>
<gene>
    <name evidence="3" type="ORF">PGLA1383_LOCUS34432</name>
</gene>
<organism evidence="3 4">
    <name type="scientific">Polarella glacialis</name>
    <name type="common">Dinoflagellate</name>
    <dbReference type="NCBI Taxonomy" id="89957"/>
    <lineage>
        <taxon>Eukaryota</taxon>
        <taxon>Sar</taxon>
        <taxon>Alveolata</taxon>
        <taxon>Dinophyceae</taxon>
        <taxon>Suessiales</taxon>
        <taxon>Suessiaceae</taxon>
        <taxon>Polarella</taxon>
    </lineage>
</organism>
<name>A0A813FSH3_POLGL</name>
<comment type="caution">
    <text evidence="3">The sequence shown here is derived from an EMBL/GenBank/DDBJ whole genome shotgun (WGS) entry which is preliminary data.</text>
</comment>
<evidence type="ECO:0000313" key="4">
    <source>
        <dbReference type="Proteomes" id="UP000654075"/>
    </source>
</evidence>
<dbReference type="GO" id="GO:0008270">
    <property type="term" value="F:zinc ion binding"/>
    <property type="evidence" value="ECO:0007669"/>
    <property type="project" value="UniProtKB-KW"/>
</dbReference>
<reference evidence="3" key="1">
    <citation type="submission" date="2021-02" db="EMBL/GenBank/DDBJ databases">
        <authorList>
            <person name="Dougan E. K."/>
            <person name="Rhodes N."/>
            <person name="Thang M."/>
            <person name="Chan C."/>
        </authorList>
    </citation>
    <scope>NUCLEOTIDE SEQUENCE</scope>
</reference>
<evidence type="ECO:0000256" key="1">
    <source>
        <dbReference type="PROSITE-ProRule" id="PRU00723"/>
    </source>
</evidence>
<keyword evidence="1" id="KW-0862">Zinc</keyword>
<accession>A0A813FSH3</accession>
<dbReference type="InterPro" id="IPR000571">
    <property type="entry name" value="Znf_CCCH"/>
</dbReference>